<evidence type="ECO:0000313" key="2">
    <source>
        <dbReference type="EMBL" id="MBW0491920.1"/>
    </source>
</evidence>
<protein>
    <submittedName>
        <fullName evidence="2">Uncharacterized protein</fullName>
    </submittedName>
</protein>
<dbReference type="AlphaFoldDB" id="A0A9Q3H7F1"/>
<dbReference type="Proteomes" id="UP000765509">
    <property type="component" value="Unassembled WGS sequence"/>
</dbReference>
<evidence type="ECO:0000256" key="1">
    <source>
        <dbReference type="SAM" id="MobiDB-lite"/>
    </source>
</evidence>
<name>A0A9Q3H7F1_9BASI</name>
<gene>
    <name evidence="2" type="ORF">O181_031635</name>
</gene>
<accession>A0A9Q3H7F1</accession>
<keyword evidence="3" id="KW-1185">Reference proteome</keyword>
<feature type="region of interest" description="Disordered" evidence="1">
    <location>
        <begin position="1"/>
        <end position="23"/>
    </location>
</feature>
<organism evidence="2 3">
    <name type="scientific">Austropuccinia psidii MF-1</name>
    <dbReference type="NCBI Taxonomy" id="1389203"/>
    <lineage>
        <taxon>Eukaryota</taxon>
        <taxon>Fungi</taxon>
        <taxon>Dikarya</taxon>
        <taxon>Basidiomycota</taxon>
        <taxon>Pucciniomycotina</taxon>
        <taxon>Pucciniomycetes</taxon>
        <taxon>Pucciniales</taxon>
        <taxon>Sphaerophragmiaceae</taxon>
        <taxon>Austropuccinia</taxon>
    </lineage>
</organism>
<dbReference type="EMBL" id="AVOT02011329">
    <property type="protein sequence ID" value="MBW0491920.1"/>
    <property type="molecule type" value="Genomic_DNA"/>
</dbReference>
<sequence>MRKVYEELSKAGNPDGKGTQRREPHMLKALEEKVIKIIPKGLLIDLYDPYFFKKRTAGQKRSIDHTFSIDFLLDASKSLLGKQNPDERLGDKRFTEKYWNEEIQAYSISHEIVNYDELDYFLGEESDGYL</sequence>
<reference evidence="2" key="1">
    <citation type="submission" date="2021-03" db="EMBL/GenBank/DDBJ databases">
        <title>Draft genome sequence of rust myrtle Austropuccinia psidii MF-1, a brazilian biotype.</title>
        <authorList>
            <person name="Quecine M.C."/>
            <person name="Pachon D.M.R."/>
            <person name="Bonatelli M.L."/>
            <person name="Correr F.H."/>
            <person name="Franceschini L.M."/>
            <person name="Leite T.F."/>
            <person name="Margarido G.R.A."/>
            <person name="Almeida C.A."/>
            <person name="Ferrarezi J.A."/>
            <person name="Labate C.A."/>
        </authorList>
    </citation>
    <scope>NUCLEOTIDE SEQUENCE</scope>
    <source>
        <strain evidence="2">MF-1</strain>
    </source>
</reference>
<proteinExistence type="predicted"/>
<evidence type="ECO:0000313" key="3">
    <source>
        <dbReference type="Proteomes" id="UP000765509"/>
    </source>
</evidence>
<comment type="caution">
    <text evidence="2">The sequence shown here is derived from an EMBL/GenBank/DDBJ whole genome shotgun (WGS) entry which is preliminary data.</text>
</comment>